<keyword evidence="1" id="KW-0812">Transmembrane</keyword>
<feature type="transmembrane region" description="Helical" evidence="1">
    <location>
        <begin position="144"/>
        <end position="166"/>
    </location>
</feature>
<feature type="transmembrane region" description="Helical" evidence="1">
    <location>
        <begin position="93"/>
        <end position="111"/>
    </location>
</feature>
<evidence type="ECO:0000313" key="3">
    <source>
        <dbReference type="Proteomes" id="UP000190367"/>
    </source>
</evidence>
<gene>
    <name evidence="2" type="ORF">SAMN04488128_101239</name>
</gene>
<proteinExistence type="predicted"/>
<feature type="transmembrane region" description="Helical" evidence="1">
    <location>
        <begin position="55"/>
        <end position="73"/>
    </location>
</feature>
<dbReference type="RefSeq" id="WP_078666957.1">
    <property type="nucleotide sequence ID" value="NZ_FUWZ01000001.1"/>
</dbReference>
<evidence type="ECO:0000256" key="1">
    <source>
        <dbReference type="SAM" id="Phobius"/>
    </source>
</evidence>
<keyword evidence="1" id="KW-1133">Transmembrane helix</keyword>
<dbReference type="AlphaFoldDB" id="A0A1T4KPS2"/>
<name>A0A1T4KPS2_9BACT</name>
<keyword evidence="3" id="KW-1185">Reference proteome</keyword>
<dbReference type="STRING" id="634771.SAMN04488128_101239"/>
<dbReference type="OrthoDB" id="676747at2"/>
<organism evidence="2 3">
    <name type="scientific">Chitinophaga eiseniae</name>
    <dbReference type="NCBI Taxonomy" id="634771"/>
    <lineage>
        <taxon>Bacteria</taxon>
        <taxon>Pseudomonadati</taxon>
        <taxon>Bacteroidota</taxon>
        <taxon>Chitinophagia</taxon>
        <taxon>Chitinophagales</taxon>
        <taxon>Chitinophagaceae</taxon>
        <taxon>Chitinophaga</taxon>
    </lineage>
</organism>
<keyword evidence="1" id="KW-0472">Membrane</keyword>
<protein>
    <submittedName>
        <fullName evidence="2">Uncharacterized protein</fullName>
    </submittedName>
</protein>
<dbReference type="EMBL" id="FUWZ01000001">
    <property type="protein sequence ID" value="SJZ44348.1"/>
    <property type="molecule type" value="Genomic_DNA"/>
</dbReference>
<accession>A0A1T4KPS2</accession>
<evidence type="ECO:0000313" key="2">
    <source>
        <dbReference type="EMBL" id="SJZ44348.1"/>
    </source>
</evidence>
<sequence length="231" mass="27480">MQKNTSLRTVQKHRRISSFLSLCFQLSPLPRLMLETFIRSQFGRRYYSMRLALKIFFFLLLFPLFLWFPLIRYLLWGLWPEPNFDANTLSNFWSHYTTWYVFTFAFIVLAIRKKRKAMKNWGPTSCPGVSLPFFYKIKLFGRPLTARFIETIAEPLVTFLIGFILFRLEQKIGHVIMISSVFFSLSYIYAYRIADEKLMDMHDDKQSGDAYREVLSDTRRPLTPPDAEDVF</sequence>
<reference evidence="3" key="1">
    <citation type="submission" date="2017-02" db="EMBL/GenBank/DDBJ databases">
        <authorList>
            <person name="Varghese N."/>
            <person name="Submissions S."/>
        </authorList>
    </citation>
    <scope>NUCLEOTIDE SEQUENCE [LARGE SCALE GENOMIC DNA]</scope>
    <source>
        <strain evidence="3">DSM 22224</strain>
    </source>
</reference>
<feature type="transmembrane region" description="Helical" evidence="1">
    <location>
        <begin position="172"/>
        <end position="191"/>
    </location>
</feature>
<dbReference type="Proteomes" id="UP000190367">
    <property type="component" value="Unassembled WGS sequence"/>
</dbReference>